<gene>
    <name evidence="2" type="ORF">Nepgr_017271</name>
</gene>
<dbReference type="Proteomes" id="UP001279734">
    <property type="component" value="Unassembled WGS sequence"/>
</dbReference>
<proteinExistence type="predicted"/>
<reference evidence="2" key="1">
    <citation type="submission" date="2023-05" db="EMBL/GenBank/DDBJ databases">
        <title>Nepenthes gracilis genome sequencing.</title>
        <authorList>
            <person name="Fukushima K."/>
        </authorList>
    </citation>
    <scope>NUCLEOTIDE SEQUENCE</scope>
    <source>
        <strain evidence="2">SING2019-196</strain>
    </source>
</reference>
<evidence type="ECO:0000313" key="3">
    <source>
        <dbReference type="Proteomes" id="UP001279734"/>
    </source>
</evidence>
<protein>
    <submittedName>
        <fullName evidence="2">Uncharacterized protein</fullName>
    </submittedName>
</protein>
<dbReference type="EMBL" id="BSYO01000015">
    <property type="protein sequence ID" value="GMH15430.1"/>
    <property type="molecule type" value="Genomic_DNA"/>
</dbReference>
<keyword evidence="3" id="KW-1185">Reference proteome</keyword>
<evidence type="ECO:0000256" key="1">
    <source>
        <dbReference type="SAM" id="MobiDB-lite"/>
    </source>
</evidence>
<accession>A0AAD3SR53</accession>
<organism evidence="2 3">
    <name type="scientific">Nepenthes gracilis</name>
    <name type="common">Slender pitcher plant</name>
    <dbReference type="NCBI Taxonomy" id="150966"/>
    <lineage>
        <taxon>Eukaryota</taxon>
        <taxon>Viridiplantae</taxon>
        <taxon>Streptophyta</taxon>
        <taxon>Embryophyta</taxon>
        <taxon>Tracheophyta</taxon>
        <taxon>Spermatophyta</taxon>
        <taxon>Magnoliopsida</taxon>
        <taxon>eudicotyledons</taxon>
        <taxon>Gunneridae</taxon>
        <taxon>Pentapetalae</taxon>
        <taxon>Caryophyllales</taxon>
        <taxon>Nepenthaceae</taxon>
        <taxon>Nepenthes</taxon>
    </lineage>
</organism>
<feature type="region of interest" description="Disordered" evidence="1">
    <location>
        <begin position="1"/>
        <end position="99"/>
    </location>
</feature>
<evidence type="ECO:0000313" key="2">
    <source>
        <dbReference type="EMBL" id="GMH15430.1"/>
    </source>
</evidence>
<feature type="compositionally biased region" description="Basic and acidic residues" evidence="1">
    <location>
        <begin position="64"/>
        <end position="77"/>
    </location>
</feature>
<sequence length="99" mass="10638">MTIVDYSSSDDEDIGTAPLARRPRPPSVTPVQGDEDVRPFVAAKSSRRPFGTVGPSEDINMGHAMRETEATQAKEEAMTTSTSAEAGEAVESQTVERQL</sequence>
<name>A0AAD3SR53_NEPGR</name>
<comment type="caution">
    <text evidence="2">The sequence shown here is derived from an EMBL/GenBank/DDBJ whole genome shotgun (WGS) entry which is preliminary data.</text>
</comment>
<dbReference type="AlphaFoldDB" id="A0AAD3SR53"/>